<dbReference type="PROSITE" id="PS50893">
    <property type="entry name" value="ABC_TRANSPORTER_2"/>
    <property type="match status" value="1"/>
</dbReference>
<feature type="compositionally biased region" description="Low complexity" evidence="4">
    <location>
        <begin position="305"/>
        <end position="325"/>
    </location>
</feature>
<feature type="domain" description="ABC transporter" evidence="5">
    <location>
        <begin position="53"/>
        <end position="285"/>
    </location>
</feature>
<keyword evidence="7" id="KW-1185">Reference proteome</keyword>
<dbReference type="PANTHER" id="PTHR42788">
    <property type="entry name" value="TAURINE IMPORT ATP-BINDING PROTEIN-RELATED"/>
    <property type="match status" value="1"/>
</dbReference>
<dbReference type="InterPro" id="IPR017871">
    <property type="entry name" value="ABC_transporter-like_CS"/>
</dbReference>
<accession>A0A937RDE7</accession>
<dbReference type="Gene3D" id="3.40.50.300">
    <property type="entry name" value="P-loop containing nucleotide triphosphate hydrolases"/>
    <property type="match status" value="1"/>
</dbReference>
<comment type="caution">
    <text evidence="6">The sequence shown here is derived from an EMBL/GenBank/DDBJ whole genome shotgun (WGS) entry which is preliminary data.</text>
</comment>
<dbReference type="InterPro" id="IPR003439">
    <property type="entry name" value="ABC_transporter-like_ATP-bd"/>
</dbReference>
<dbReference type="GO" id="GO:0005524">
    <property type="term" value="F:ATP binding"/>
    <property type="evidence" value="ECO:0007669"/>
    <property type="project" value="UniProtKB-KW"/>
</dbReference>
<sequence>MTAAPSTAATSAAAPAGTAAAGGTAPAVSATAGTFTAGKPAVPAPRSPTGPGIGFAAVSKTFDAGRRGALRALDQVSFEVGGGEFVSLLGPSGCGKSTALRMVAGLEAPTGGEVRVLGRPPAEVVSEHRLGIAFQDHALLPWLDVRGNIALPFRAVGRRVDRDLVDELIELVGLTASAGLRPRELSGGMRQRVSIARSLVLRPDVLLLDEPFGALDAVTRRRLNLELQRIWAQRRITTLMVTHAVDEAVLLSDRVVVMSARPARVVDVVTVPFDRPRGLELLTDPAFHELEDRLTRALLTTAPGAAATEAAEADGPAATRAGATDADLEESS</sequence>
<evidence type="ECO:0000259" key="5">
    <source>
        <dbReference type="PROSITE" id="PS50893"/>
    </source>
</evidence>
<dbReference type="InterPro" id="IPR027417">
    <property type="entry name" value="P-loop_NTPase"/>
</dbReference>
<evidence type="ECO:0000256" key="1">
    <source>
        <dbReference type="ARBA" id="ARBA00022448"/>
    </source>
</evidence>
<dbReference type="PANTHER" id="PTHR42788:SF13">
    <property type="entry name" value="ALIPHATIC SULFONATES IMPORT ATP-BINDING PROTEIN SSUB"/>
    <property type="match status" value="1"/>
</dbReference>
<dbReference type="EMBL" id="JAEACQ010000164">
    <property type="protein sequence ID" value="MBL7627867.1"/>
    <property type="molecule type" value="Genomic_DNA"/>
</dbReference>
<proteinExistence type="predicted"/>
<evidence type="ECO:0000313" key="7">
    <source>
        <dbReference type="Proteomes" id="UP000604475"/>
    </source>
</evidence>
<dbReference type="SMART" id="SM00382">
    <property type="entry name" value="AAA"/>
    <property type="match status" value="1"/>
</dbReference>
<feature type="region of interest" description="Disordered" evidence="4">
    <location>
        <begin position="305"/>
        <end position="332"/>
    </location>
</feature>
<dbReference type="RefSeq" id="WP_203000961.1">
    <property type="nucleotide sequence ID" value="NZ_JADWYU010000199.1"/>
</dbReference>
<dbReference type="InterPro" id="IPR003593">
    <property type="entry name" value="AAA+_ATPase"/>
</dbReference>
<dbReference type="Pfam" id="PF00005">
    <property type="entry name" value="ABC_tran"/>
    <property type="match status" value="1"/>
</dbReference>
<protein>
    <submittedName>
        <fullName evidence="6">ABC transporter ATP-binding protein</fullName>
    </submittedName>
</protein>
<dbReference type="CDD" id="cd03293">
    <property type="entry name" value="ABC_NrtD_SsuB_transporters"/>
    <property type="match status" value="1"/>
</dbReference>
<dbReference type="Proteomes" id="UP000604475">
    <property type="component" value="Unassembled WGS sequence"/>
</dbReference>
<keyword evidence="3 6" id="KW-0067">ATP-binding</keyword>
<dbReference type="GO" id="GO:0016887">
    <property type="term" value="F:ATP hydrolysis activity"/>
    <property type="evidence" value="ECO:0007669"/>
    <property type="project" value="InterPro"/>
</dbReference>
<name>A0A937RDE7_9ACTN</name>
<dbReference type="InterPro" id="IPR050166">
    <property type="entry name" value="ABC_transporter_ATP-bind"/>
</dbReference>
<dbReference type="PROSITE" id="PS00211">
    <property type="entry name" value="ABC_TRANSPORTER_1"/>
    <property type="match status" value="1"/>
</dbReference>
<keyword evidence="2" id="KW-0547">Nucleotide-binding</keyword>
<evidence type="ECO:0000256" key="2">
    <source>
        <dbReference type="ARBA" id="ARBA00022741"/>
    </source>
</evidence>
<dbReference type="SUPFAM" id="SSF52540">
    <property type="entry name" value="P-loop containing nucleoside triphosphate hydrolases"/>
    <property type="match status" value="1"/>
</dbReference>
<gene>
    <name evidence="6" type="ORF">I7412_11920</name>
</gene>
<dbReference type="AlphaFoldDB" id="A0A937RDE7"/>
<keyword evidence="1" id="KW-0813">Transport</keyword>
<evidence type="ECO:0000313" key="6">
    <source>
        <dbReference type="EMBL" id="MBL7627867.1"/>
    </source>
</evidence>
<feature type="region of interest" description="Disordered" evidence="4">
    <location>
        <begin position="1"/>
        <end position="23"/>
    </location>
</feature>
<reference evidence="6" key="1">
    <citation type="submission" date="2020-12" db="EMBL/GenBank/DDBJ databases">
        <title>Genomic characterization of non-nitrogen-fixing Frankia strains.</title>
        <authorList>
            <person name="Carlos-Shanley C."/>
            <person name="Guerra T."/>
            <person name="Hahn D."/>
        </authorList>
    </citation>
    <scope>NUCLEOTIDE SEQUENCE</scope>
    <source>
        <strain evidence="6">CN6</strain>
    </source>
</reference>
<organism evidence="6 7">
    <name type="scientific">Frankia nepalensis</name>
    <dbReference type="NCBI Taxonomy" id="1836974"/>
    <lineage>
        <taxon>Bacteria</taxon>
        <taxon>Bacillati</taxon>
        <taxon>Actinomycetota</taxon>
        <taxon>Actinomycetes</taxon>
        <taxon>Frankiales</taxon>
        <taxon>Frankiaceae</taxon>
        <taxon>Frankia</taxon>
    </lineage>
</organism>
<evidence type="ECO:0000256" key="4">
    <source>
        <dbReference type="SAM" id="MobiDB-lite"/>
    </source>
</evidence>
<evidence type="ECO:0000256" key="3">
    <source>
        <dbReference type="ARBA" id="ARBA00022840"/>
    </source>
</evidence>